<dbReference type="EMBL" id="VSWC01000183">
    <property type="protein sequence ID" value="KAA1069205.1"/>
    <property type="molecule type" value="Genomic_DNA"/>
</dbReference>
<feature type="signal peptide" evidence="1">
    <location>
        <begin position="1"/>
        <end position="24"/>
    </location>
</feature>
<sequence>MMKIVYHSLLYALFIQIFLHSVKAGCSSHPNAGWYVQRVILNDDGTHKAYVWECKKCRVTTTTPAG</sequence>
<name>A0A5B0LXN0_PUCGR</name>
<reference evidence="2 3" key="1">
    <citation type="submission" date="2019-05" db="EMBL/GenBank/DDBJ databases">
        <title>Emergence of the Ug99 lineage of the wheat stem rust pathogen through somatic hybridization.</title>
        <authorList>
            <person name="Li F."/>
            <person name="Upadhyaya N.M."/>
            <person name="Sperschneider J."/>
            <person name="Matny O."/>
            <person name="Nguyen-Phuc H."/>
            <person name="Mago R."/>
            <person name="Raley C."/>
            <person name="Miller M.E."/>
            <person name="Silverstein K.A.T."/>
            <person name="Henningsen E."/>
            <person name="Hirsch C.D."/>
            <person name="Visser B."/>
            <person name="Pretorius Z.A."/>
            <person name="Steffenson B.J."/>
            <person name="Schwessinger B."/>
            <person name="Dodds P.N."/>
            <person name="Figueroa M."/>
        </authorList>
    </citation>
    <scope>NUCLEOTIDE SEQUENCE [LARGE SCALE GENOMIC DNA]</scope>
    <source>
        <strain evidence="2">21-0</strain>
    </source>
</reference>
<evidence type="ECO:0000313" key="2">
    <source>
        <dbReference type="EMBL" id="KAA1069205.1"/>
    </source>
</evidence>
<comment type="caution">
    <text evidence="2">The sequence shown here is derived from an EMBL/GenBank/DDBJ whole genome shotgun (WGS) entry which is preliminary data.</text>
</comment>
<evidence type="ECO:0000256" key="1">
    <source>
        <dbReference type="SAM" id="SignalP"/>
    </source>
</evidence>
<protein>
    <submittedName>
        <fullName evidence="2">Uncharacterized protein</fullName>
    </submittedName>
</protein>
<evidence type="ECO:0000313" key="3">
    <source>
        <dbReference type="Proteomes" id="UP000324748"/>
    </source>
</evidence>
<proteinExistence type="predicted"/>
<feature type="chain" id="PRO_5022683573" evidence="1">
    <location>
        <begin position="25"/>
        <end position="66"/>
    </location>
</feature>
<gene>
    <name evidence="2" type="ORF">PGT21_016232</name>
</gene>
<organism evidence="2 3">
    <name type="scientific">Puccinia graminis f. sp. tritici</name>
    <dbReference type="NCBI Taxonomy" id="56615"/>
    <lineage>
        <taxon>Eukaryota</taxon>
        <taxon>Fungi</taxon>
        <taxon>Dikarya</taxon>
        <taxon>Basidiomycota</taxon>
        <taxon>Pucciniomycotina</taxon>
        <taxon>Pucciniomycetes</taxon>
        <taxon>Pucciniales</taxon>
        <taxon>Pucciniaceae</taxon>
        <taxon>Puccinia</taxon>
    </lineage>
</organism>
<keyword evidence="3" id="KW-1185">Reference proteome</keyword>
<keyword evidence="1" id="KW-0732">Signal</keyword>
<dbReference type="Proteomes" id="UP000324748">
    <property type="component" value="Unassembled WGS sequence"/>
</dbReference>
<dbReference type="AlphaFoldDB" id="A0A5B0LXN0"/>
<accession>A0A5B0LXN0</accession>